<evidence type="ECO:0000313" key="2">
    <source>
        <dbReference type="EMBL" id="EKM54763.1"/>
    </source>
</evidence>
<dbReference type="InParanoid" id="K5VTB8"/>
<protein>
    <recommendedName>
        <fullName evidence="1">Fungal STAND N-terminal Goodbye domain-containing protein</fullName>
    </recommendedName>
</protein>
<sequence length="330" mass="36662">MSTTPTTQSELGGQDSSASSSRFQELWEGAFLEYKKVTGSDLLRSPLYNQIQKAESSGKVARILKEHKSNFKAFRAHGEKIRAIIAPIFTLTKLFTDAGGEIAAASSAVPGGKAIFAAFGVFLEAFDKVSEQYDALEELLSRLGGVLGRLDNHLQARSVLNEQLKGVFVRALVQLLNVFAICTKYTKKQISDRTAVFTRMKDYGRALLGNKDVKDALEKLDELTKEELLATAAQTFDVVQGVAAKVELVGGDVTETKENVKAVRSDLRGIGAKVLNLHLESVEKDIRDWLASPDPNQNHEERRTSYLDGTCVWFFDHNWDREEHSLVRMH</sequence>
<dbReference type="Pfam" id="PF17109">
    <property type="entry name" value="Goodbye"/>
    <property type="match status" value="1"/>
</dbReference>
<reference evidence="2 3" key="1">
    <citation type="journal article" date="2012" name="BMC Genomics">
        <title>Comparative genomics of the white-rot fungi, Phanerochaete carnosa and P. chrysosporium, to elucidate the genetic basis of the distinct wood types they colonize.</title>
        <authorList>
            <person name="Suzuki H."/>
            <person name="MacDonald J."/>
            <person name="Syed K."/>
            <person name="Salamov A."/>
            <person name="Hori C."/>
            <person name="Aerts A."/>
            <person name="Henrissat B."/>
            <person name="Wiebenga A."/>
            <person name="vanKuyk P.A."/>
            <person name="Barry K."/>
            <person name="Lindquist E."/>
            <person name="LaButti K."/>
            <person name="Lapidus A."/>
            <person name="Lucas S."/>
            <person name="Coutinho P."/>
            <person name="Gong Y."/>
            <person name="Samejima M."/>
            <person name="Mahadevan R."/>
            <person name="Abou-Zaid M."/>
            <person name="de Vries R.P."/>
            <person name="Igarashi K."/>
            <person name="Yadav J.S."/>
            <person name="Grigoriev I.V."/>
            <person name="Master E.R."/>
        </authorList>
    </citation>
    <scope>NUCLEOTIDE SEQUENCE [LARGE SCALE GENOMIC DNA]</scope>
    <source>
        <strain evidence="2 3">HHB-10118-sp</strain>
    </source>
</reference>
<feature type="domain" description="Fungal STAND N-terminal Goodbye" evidence="1">
    <location>
        <begin position="27"/>
        <end position="152"/>
    </location>
</feature>
<keyword evidence="3" id="KW-1185">Reference proteome</keyword>
<dbReference type="InterPro" id="IPR031350">
    <property type="entry name" value="Goodbye_dom"/>
</dbReference>
<dbReference type="GeneID" id="18917219"/>
<evidence type="ECO:0000313" key="3">
    <source>
        <dbReference type="Proteomes" id="UP000008370"/>
    </source>
</evidence>
<evidence type="ECO:0000259" key="1">
    <source>
        <dbReference type="Pfam" id="PF17109"/>
    </source>
</evidence>
<dbReference type="Proteomes" id="UP000008370">
    <property type="component" value="Unassembled WGS sequence"/>
</dbReference>
<dbReference type="AlphaFoldDB" id="K5VTB8"/>
<dbReference type="HOGENOM" id="CLU_056579_0_0_1"/>
<name>K5VTB8_PHACS</name>
<dbReference type="KEGG" id="pco:PHACADRAFT_258823"/>
<dbReference type="RefSeq" id="XP_007397441.1">
    <property type="nucleotide sequence ID" value="XM_007397379.1"/>
</dbReference>
<accession>K5VTB8</accession>
<dbReference type="EMBL" id="JH930473">
    <property type="protein sequence ID" value="EKM54763.1"/>
    <property type="molecule type" value="Genomic_DNA"/>
</dbReference>
<gene>
    <name evidence="2" type="ORF">PHACADRAFT_258823</name>
</gene>
<proteinExistence type="predicted"/>
<organism evidence="2 3">
    <name type="scientific">Phanerochaete carnosa (strain HHB-10118-sp)</name>
    <name type="common">White-rot fungus</name>
    <name type="synonym">Peniophora carnosa</name>
    <dbReference type="NCBI Taxonomy" id="650164"/>
    <lineage>
        <taxon>Eukaryota</taxon>
        <taxon>Fungi</taxon>
        <taxon>Dikarya</taxon>
        <taxon>Basidiomycota</taxon>
        <taxon>Agaricomycotina</taxon>
        <taxon>Agaricomycetes</taxon>
        <taxon>Polyporales</taxon>
        <taxon>Phanerochaetaceae</taxon>
        <taxon>Phanerochaete</taxon>
    </lineage>
</organism>
<dbReference type="OrthoDB" id="448455at2759"/>